<evidence type="ECO:0000313" key="1">
    <source>
        <dbReference type="EMBL" id="AEV69445.1"/>
    </source>
</evidence>
<dbReference type="EMBL" id="CP003065">
    <property type="protein sequence ID" value="AEV69445.1"/>
    <property type="molecule type" value="Genomic_DNA"/>
</dbReference>
<protein>
    <submittedName>
        <fullName evidence="1">Uncharacterized protein</fullName>
    </submittedName>
</protein>
<reference evidence="1 2" key="2">
    <citation type="journal article" date="2012" name="Stand. Genomic Sci.">
        <title>Complete Genome Sequence of Clostridium clariflavum DSM 19732.</title>
        <authorList>
            <person name="Izquierdo J.A."/>
            <person name="Goodwin L."/>
            <person name="Davenport K.W."/>
            <person name="Teshima H."/>
            <person name="Bruce D."/>
            <person name="Detter C."/>
            <person name="Tapia R."/>
            <person name="Han S."/>
            <person name="Land M."/>
            <person name="Hauser L."/>
            <person name="Jeffries C.D."/>
            <person name="Han J."/>
            <person name="Pitluck S."/>
            <person name="Nolan M."/>
            <person name="Chen A."/>
            <person name="Huntemann M."/>
            <person name="Mavromatis K."/>
            <person name="Mikhailova N."/>
            <person name="Liolios K."/>
            <person name="Woyke T."/>
            <person name="Lynd L.R."/>
        </authorList>
    </citation>
    <scope>NUCLEOTIDE SEQUENCE [LARGE SCALE GENOMIC DNA]</scope>
    <source>
        <strain evidence="2">DSM 19732 / NBRC 101661 / EBR45</strain>
    </source>
</reference>
<gene>
    <name evidence="1" type="ordered locus">Clocl_2898</name>
</gene>
<evidence type="ECO:0000313" key="2">
    <source>
        <dbReference type="Proteomes" id="UP000005435"/>
    </source>
</evidence>
<dbReference type="Proteomes" id="UP000005435">
    <property type="component" value="Chromosome"/>
</dbReference>
<accession>G8LTF0</accession>
<reference evidence="2" key="1">
    <citation type="submission" date="2011-12" db="EMBL/GenBank/DDBJ databases">
        <title>Complete sequence of Clostridium clariflavum DSM 19732.</title>
        <authorList>
            <consortium name="US DOE Joint Genome Institute"/>
            <person name="Lucas S."/>
            <person name="Han J."/>
            <person name="Lapidus A."/>
            <person name="Cheng J.-F."/>
            <person name="Goodwin L."/>
            <person name="Pitluck S."/>
            <person name="Peters L."/>
            <person name="Teshima H."/>
            <person name="Detter J.C."/>
            <person name="Han C."/>
            <person name="Tapia R."/>
            <person name="Land M."/>
            <person name="Hauser L."/>
            <person name="Kyrpides N."/>
            <person name="Ivanova N."/>
            <person name="Pagani I."/>
            <person name="Kitzmiller T."/>
            <person name="Lynd L."/>
            <person name="Izquierdo J."/>
            <person name="Woyke T."/>
        </authorList>
    </citation>
    <scope>NUCLEOTIDE SEQUENCE [LARGE SCALE GENOMIC DNA]</scope>
    <source>
        <strain evidence="2">DSM 19732 / NBRC 101661 / EBR45</strain>
    </source>
</reference>
<organism evidence="1 2">
    <name type="scientific">Acetivibrio clariflavus (strain DSM 19732 / NBRC 101661 / EBR45)</name>
    <name type="common">Clostridium clariflavum</name>
    <dbReference type="NCBI Taxonomy" id="720554"/>
    <lineage>
        <taxon>Bacteria</taxon>
        <taxon>Bacillati</taxon>
        <taxon>Bacillota</taxon>
        <taxon>Clostridia</taxon>
        <taxon>Eubacteriales</taxon>
        <taxon>Oscillospiraceae</taxon>
        <taxon>Acetivibrio</taxon>
    </lineage>
</organism>
<dbReference type="OrthoDB" id="2155647at2"/>
<dbReference type="RefSeq" id="WP_014255994.1">
    <property type="nucleotide sequence ID" value="NC_016627.1"/>
</dbReference>
<dbReference type="KEGG" id="ccl:Clocl_2898"/>
<sequence>MSMIHYLAANRELPLGSFNSTEKNAPDSERRVYKSMEEAAGIYMEKLDPKIYSGEIAKHFKNSNIYVVSPNFGKFFIYPDLKERFEESYNANRKCLIELFKYIRDNICEGEEFEIYSCWTGEESIHDNKVYKVIDLKSFKMDDEFSLDDKEYILIKG</sequence>
<dbReference type="AlphaFoldDB" id="G8LTF0"/>
<keyword evidence="2" id="KW-1185">Reference proteome</keyword>
<name>G8LTF0_ACECE</name>
<dbReference type="eggNOG" id="ENOG50348B4">
    <property type="taxonomic scope" value="Bacteria"/>
</dbReference>
<dbReference type="HOGENOM" id="CLU_128051_0_0_9"/>
<proteinExistence type="predicted"/>